<dbReference type="HOGENOM" id="CLU_2003399_0_0_1"/>
<reference evidence="1 2" key="1">
    <citation type="journal article" date="2011" name="Genome Res.">
        <title>Comparative genomics of citric-acid-producing Aspergillus niger ATCC 1015 versus enzyme-producing CBS 513.88.</title>
        <authorList>
            <person name="Andersen M.R."/>
            <person name="Salazar M.P."/>
            <person name="Schaap P.J."/>
            <person name="van de Vondervoort P.J."/>
            <person name="Culley D."/>
            <person name="Thykaer J."/>
            <person name="Frisvad J.C."/>
            <person name="Nielsen K.F."/>
            <person name="Albang R."/>
            <person name="Albermann K."/>
            <person name="Berka R.M."/>
            <person name="Braus G.H."/>
            <person name="Braus-Stromeyer S.A."/>
            <person name="Corrochano L.M."/>
            <person name="Dai Z."/>
            <person name="van Dijck P.W."/>
            <person name="Hofmann G."/>
            <person name="Lasure L.L."/>
            <person name="Magnuson J.K."/>
            <person name="Menke H."/>
            <person name="Meijer M."/>
            <person name="Meijer S.L."/>
            <person name="Nielsen J.B."/>
            <person name="Nielsen M.L."/>
            <person name="van Ooyen A.J."/>
            <person name="Pel H.J."/>
            <person name="Poulsen L."/>
            <person name="Samson R.A."/>
            <person name="Stam H."/>
            <person name="Tsang A."/>
            <person name="van den Brink J.M."/>
            <person name="Atkins A."/>
            <person name="Aerts A."/>
            <person name="Shapiro H."/>
            <person name="Pangilinan J."/>
            <person name="Salamov A."/>
            <person name="Lou Y."/>
            <person name="Lindquist E."/>
            <person name="Lucas S."/>
            <person name="Grimwood J."/>
            <person name="Grigoriev I.V."/>
            <person name="Kubicek C.P."/>
            <person name="Martinez D."/>
            <person name="van Peij N.N."/>
            <person name="Roubos J.A."/>
            <person name="Nielsen J."/>
            <person name="Baker S.E."/>
        </authorList>
    </citation>
    <scope>NUCLEOTIDE SEQUENCE [LARGE SCALE GENOMIC DNA]</scope>
    <source>
        <strain evidence="2">ATCC 1015 / CBS 113.46 / FGSC A1144 / LSHB Ac4 / NCTC 3858a / NRRL 328 / USDA 3528.7</strain>
    </source>
</reference>
<comment type="caution">
    <text evidence="1">The sequence shown here is derived from an EMBL/GenBank/DDBJ whole genome shotgun (WGS) entry which is preliminary data.</text>
</comment>
<dbReference type="EMBL" id="ACJE01000001">
    <property type="protein sequence ID" value="EHA28192.1"/>
    <property type="molecule type" value="Genomic_DNA"/>
</dbReference>
<organism evidence="1 2">
    <name type="scientific">Aspergillus niger (strain ATCC 1015 / CBS 113.46 / FGSC A1144 / LSHB Ac4 / NCTC 3858a / NRRL 328 / USDA 3528.7)</name>
    <dbReference type="NCBI Taxonomy" id="380704"/>
    <lineage>
        <taxon>Eukaryota</taxon>
        <taxon>Fungi</taxon>
        <taxon>Dikarya</taxon>
        <taxon>Ascomycota</taxon>
        <taxon>Pezizomycotina</taxon>
        <taxon>Eurotiomycetes</taxon>
        <taxon>Eurotiomycetidae</taxon>
        <taxon>Eurotiales</taxon>
        <taxon>Aspergillaceae</taxon>
        <taxon>Aspergillus</taxon>
        <taxon>Aspergillus subgen. Circumdati</taxon>
    </lineage>
</organism>
<gene>
    <name evidence="1" type="ORF">ASPNIDRAFT_43496</name>
</gene>
<dbReference type="OrthoDB" id="4442424at2759"/>
<evidence type="ECO:0000313" key="1">
    <source>
        <dbReference type="EMBL" id="EHA28192.1"/>
    </source>
</evidence>
<evidence type="ECO:0000313" key="2">
    <source>
        <dbReference type="Proteomes" id="UP000009038"/>
    </source>
</evidence>
<protein>
    <submittedName>
        <fullName evidence="1">Uncharacterized protein</fullName>
    </submittedName>
</protein>
<dbReference type="VEuPathDB" id="FungiDB:ASPNIDRAFT2_43496"/>
<sequence>MTGSIPFVGAFAPRSPGKPYASTADMVMEMNMLTESMKNIATQIEQYQGGMSNLLYLTRGTYKVYDSAMNARKRIASTEVTGGRDEEDKVLTATYEMINALTQAIVATSSKVYCLEGFIYHDEC</sequence>
<name>G3XM80_ASPNA</name>
<proteinExistence type="predicted"/>
<dbReference type="AlphaFoldDB" id="G3XM80"/>
<dbReference type="Proteomes" id="UP000009038">
    <property type="component" value="Unassembled WGS sequence"/>
</dbReference>
<accession>G3XM80</accession>